<proteinExistence type="predicted"/>
<dbReference type="PANTHER" id="PTHR33236">
    <property type="entry name" value="INTRAFLAGELLAR TRANSPORT PROTEIN 122 FAMILY PROTEIN-RELATED"/>
    <property type="match status" value="1"/>
</dbReference>
<dbReference type="EMBL" id="JAXCGZ010003941">
    <property type="protein sequence ID" value="KAK7082628.1"/>
    <property type="molecule type" value="Genomic_DNA"/>
</dbReference>
<dbReference type="AlphaFoldDB" id="A0AAN9ABY3"/>
<dbReference type="InterPro" id="IPR058698">
    <property type="entry name" value="CUB_metazoa"/>
</dbReference>
<dbReference type="Proteomes" id="UP001381693">
    <property type="component" value="Unassembled WGS sequence"/>
</dbReference>
<dbReference type="PANTHER" id="PTHR33236:SF5">
    <property type="entry name" value="CUB DOMAIN-CONTAINING PROTEIN"/>
    <property type="match status" value="1"/>
</dbReference>
<gene>
    <name evidence="2" type="ORF">SK128_011414</name>
</gene>
<name>A0AAN9ABY3_HALRR</name>
<feature type="non-terminal residue" evidence="2">
    <location>
        <position position="216"/>
    </location>
</feature>
<sequence length="216" mass="23631">LAGSTTLGGPGGGTTFAGATSSIASYDTTTNGDVTVALYNYKDAEVVTFDTRRAWKIRVTQIPCDCPNTRFPKAPEGCLQYYQGLTGEFKSFNFDGIGCYSEDRWCDFTTIKHPSDCDIRVGYTGHFNDLDYSICVEPESGFCGIQYQQVSSEGFSLSNHTSYKVDSVVPQAEVADMGCMADYLWVPGAENDRGTDTYERFCGTKLGTARKWGTVT</sequence>
<keyword evidence="3" id="KW-1185">Reference proteome</keyword>
<accession>A0AAN9ABY3</accession>
<reference evidence="2 3" key="1">
    <citation type="submission" date="2023-11" db="EMBL/GenBank/DDBJ databases">
        <title>Halocaridina rubra genome assembly.</title>
        <authorList>
            <person name="Smith C."/>
        </authorList>
    </citation>
    <scope>NUCLEOTIDE SEQUENCE [LARGE SCALE GENOMIC DNA]</scope>
    <source>
        <strain evidence="2">EP-1</strain>
        <tissue evidence="2">Whole</tissue>
    </source>
</reference>
<feature type="non-terminal residue" evidence="2">
    <location>
        <position position="1"/>
    </location>
</feature>
<evidence type="ECO:0000259" key="1">
    <source>
        <dbReference type="Pfam" id="PF26080"/>
    </source>
</evidence>
<evidence type="ECO:0000313" key="2">
    <source>
        <dbReference type="EMBL" id="KAK7082628.1"/>
    </source>
</evidence>
<feature type="domain" description="CUB" evidence="1">
    <location>
        <begin position="75"/>
        <end position="209"/>
    </location>
</feature>
<evidence type="ECO:0000313" key="3">
    <source>
        <dbReference type="Proteomes" id="UP001381693"/>
    </source>
</evidence>
<protein>
    <recommendedName>
        <fullName evidence="1">CUB domain-containing protein</fullName>
    </recommendedName>
</protein>
<organism evidence="2 3">
    <name type="scientific">Halocaridina rubra</name>
    <name type="common">Hawaiian red shrimp</name>
    <dbReference type="NCBI Taxonomy" id="373956"/>
    <lineage>
        <taxon>Eukaryota</taxon>
        <taxon>Metazoa</taxon>
        <taxon>Ecdysozoa</taxon>
        <taxon>Arthropoda</taxon>
        <taxon>Crustacea</taxon>
        <taxon>Multicrustacea</taxon>
        <taxon>Malacostraca</taxon>
        <taxon>Eumalacostraca</taxon>
        <taxon>Eucarida</taxon>
        <taxon>Decapoda</taxon>
        <taxon>Pleocyemata</taxon>
        <taxon>Caridea</taxon>
        <taxon>Atyoidea</taxon>
        <taxon>Atyidae</taxon>
        <taxon>Halocaridina</taxon>
    </lineage>
</organism>
<dbReference type="Pfam" id="PF26080">
    <property type="entry name" value="CUB_animal"/>
    <property type="match status" value="1"/>
</dbReference>
<comment type="caution">
    <text evidence="2">The sequence shown here is derived from an EMBL/GenBank/DDBJ whole genome shotgun (WGS) entry which is preliminary data.</text>
</comment>